<proteinExistence type="predicted"/>
<accession>A0AAJ8DYD1</accession>
<reference evidence="1" key="2">
    <citation type="submission" date="2025-08" db="UniProtKB">
        <authorList>
            <consortium name="RefSeq"/>
        </authorList>
    </citation>
    <scope>IDENTIFICATION</scope>
</reference>
<reference evidence="1" key="1">
    <citation type="submission" date="2025-02" db="EMBL/GenBank/DDBJ databases">
        <authorList>
            <consortium name="NCBI Genome Project"/>
        </authorList>
    </citation>
    <scope>NUCLEOTIDE SEQUENCE</scope>
</reference>
<dbReference type="KEGG" id="ang:An02g05030"/>
<dbReference type="VEuPathDB" id="FungiDB:An02g05030"/>
<evidence type="ECO:0000313" key="1">
    <source>
        <dbReference type="RefSeq" id="XP_059599961.1"/>
    </source>
</evidence>
<sequence length="173" mass="19296">MPCPGGRLRYSRRRVTVDGRFAASLSRLTLPFCFINTKAHSLVIGSQFPFTLKSSEWHTWLKALGYTTHILYLNPGSGSKTQLPSTGIATTLLRCPRRNIPPAACGASVVPDCRKVFNHCWVPVNHSPVLLTASDRRLAFLRSRTGIHRACPMWRPHPCDSSMKRSPAEQEQG</sequence>
<dbReference type="RefSeq" id="XP_059599961.1">
    <property type="nucleotide sequence ID" value="XM_059746279.1"/>
</dbReference>
<protein>
    <submittedName>
        <fullName evidence="1">Uncharacterized protein</fullName>
    </submittedName>
</protein>
<dbReference type="GeneID" id="84590316"/>
<dbReference type="AlphaFoldDB" id="A0AAJ8DYD1"/>
<gene>
    <name evidence="1" type="ORF">An02g05030</name>
</gene>
<name>A0AAJ8DYD1_ASPNG</name>
<organism evidence="1">
    <name type="scientific">Aspergillus niger</name>
    <dbReference type="NCBI Taxonomy" id="5061"/>
    <lineage>
        <taxon>Eukaryota</taxon>
        <taxon>Fungi</taxon>
        <taxon>Dikarya</taxon>
        <taxon>Ascomycota</taxon>
        <taxon>Pezizomycotina</taxon>
        <taxon>Eurotiomycetes</taxon>
        <taxon>Eurotiomycetidae</taxon>
        <taxon>Eurotiales</taxon>
        <taxon>Aspergillaceae</taxon>
        <taxon>Aspergillus</taxon>
        <taxon>Aspergillus subgen. Circumdati</taxon>
    </lineage>
</organism>